<evidence type="ECO:0000256" key="18">
    <source>
        <dbReference type="ARBA" id="ARBA00051403"/>
    </source>
</evidence>
<comment type="catalytic activity">
    <reaction evidence="16">
        <text>L-aspartate(out) = L-aspartate(in)</text>
        <dbReference type="Rhea" id="RHEA:66332"/>
        <dbReference type="ChEBI" id="CHEBI:29991"/>
    </reaction>
    <physiologicalReaction direction="left-to-right" evidence="16">
        <dbReference type="Rhea" id="RHEA:66333"/>
    </physiologicalReaction>
</comment>
<comment type="catalytic activity">
    <reaction evidence="17">
        <text>N-acetylneuraminate(in) + H(+)(in) = N-acetylneuraminate(out) + H(+)(out)</text>
        <dbReference type="Rhea" id="RHEA:28987"/>
        <dbReference type="ChEBI" id="CHEBI:15378"/>
        <dbReference type="ChEBI" id="CHEBI:35418"/>
    </reaction>
    <physiologicalReaction direction="right-to-left" evidence="17">
        <dbReference type="Rhea" id="RHEA:28989"/>
    </physiologicalReaction>
</comment>
<dbReference type="EMBL" id="CAJPEX010000094">
    <property type="protein sequence ID" value="CAG0913240.1"/>
    <property type="molecule type" value="Genomic_DNA"/>
</dbReference>
<keyword evidence="6" id="KW-1003">Cell membrane</keyword>
<dbReference type="FunFam" id="1.20.1250.20:FF:000067">
    <property type="entry name" value="sialin isoform X2"/>
    <property type="match status" value="1"/>
</dbReference>
<evidence type="ECO:0000256" key="7">
    <source>
        <dbReference type="ARBA" id="ARBA00022692"/>
    </source>
</evidence>
<evidence type="ECO:0000313" key="30">
    <source>
        <dbReference type="Proteomes" id="UP000678499"/>
    </source>
</evidence>
<evidence type="ECO:0000256" key="6">
    <source>
        <dbReference type="ARBA" id="ARBA00022475"/>
    </source>
</evidence>
<proteinExistence type="predicted"/>
<feature type="transmembrane region" description="Helical" evidence="27">
    <location>
        <begin position="230"/>
        <end position="250"/>
    </location>
</feature>
<comment type="catalytic activity">
    <reaction evidence="15">
        <text>2 nitrate(out) + H(+)(out) = 2 nitrate(in) + H(+)(in)</text>
        <dbReference type="Rhea" id="RHEA:71539"/>
        <dbReference type="ChEBI" id="CHEBI:15378"/>
        <dbReference type="ChEBI" id="CHEBI:17632"/>
    </reaction>
    <physiologicalReaction direction="left-to-right" evidence="15">
        <dbReference type="Rhea" id="RHEA:71540"/>
    </physiologicalReaction>
</comment>
<feature type="transmembrane region" description="Helical" evidence="27">
    <location>
        <begin position="462"/>
        <end position="481"/>
    </location>
</feature>
<dbReference type="GO" id="GO:0016323">
    <property type="term" value="C:basolateral plasma membrane"/>
    <property type="evidence" value="ECO:0007669"/>
    <property type="project" value="UniProtKB-SubCell"/>
</dbReference>
<evidence type="ECO:0000256" key="26">
    <source>
        <dbReference type="SAM" id="MobiDB-lite"/>
    </source>
</evidence>
<evidence type="ECO:0000256" key="20">
    <source>
        <dbReference type="ARBA" id="ARBA00051612"/>
    </source>
</evidence>
<dbReference type="Proteomes" id="UP000678499">
    <property type="component" value="Unassembled WGS sequence"/>
</dbReference>
<feature type="domain" description="Major facilitator superfamily (MFS) profile" evidence="28">
    <location>
        <begin position="41"/>
        <end position="486"/>
    </location>
</feature>
<evidence type="ECO:0000256" key="25">
    <source>
        <dbReference type="ARBA" id="ARBA00081925"/>
    </source>
</evidence>
<feature type="transmembrane region" description="Helical" evidence="27">
    <location>
        <begin position="195"/>
        <end position="218"/>
    </location>
</feature>
<evidence type="ECO:0000256" key="5">
    <source>
        <dbReference type="ARBA" id="ARBA00022448"/>
    </source>
</evidence>
<gene>
    <name evidence="29" type="ORF">NMOB1V02_LOCUS992</name>
</gene>
<dbReference type="Pfam" id="PF07690">
    <property type="entry name" value="MFS_1"/>
    <property type="match status" value="1"/>
</dbReference>
<sequence>MSALNVAAQFSDDECSADEDKADSVDDESCPDKAPWTARATFILLGSLGFFNVYAMRVNLSIAIMSMVKSGGSSGNFTPVCGHRSKASAFVSMESDGEFDWDEATQGLVLGSFFWGYIITQIPGGVLAKHFGAKWLLGLGCLFTAIFTLMTPIAARYSVYALMAVRVMEGIGEGVTFPAMHALIAKWAPPFQRSLFSSIIYAGSTAGLVVSMPIAGILAQSSFLGGWPSIFYVFGAAGIVWFAFWAFLVYEDPDSHPWISVAEKTLIKRSLGRQVHHGSKVNVPYRRILTSPPFWAILIAHCGQNWGFYTLLTQLPSYVKNVLGFDVQQSGFISSLPYLCLYVVSIFGGLAADAIRAKGLLSTTATRKLYTALAFGIAGICLLTVSALGCNIPGVIAVISLAGAADGLASPGFNVNHIDIAPNYAGVLLGFTNCAATIPGIVAPYVTGLIINEDQSIQKWKIVFMISAFVFMFAAAVYAIFGSGEEQEWNRQRTNVSEESPRKKDDTHDSLFENPSEEDR</sequence>
<evidence type="ECO:0000256" key="22">
    <source>
        <dbReference type="ARBA" id="ARBA00069713"/>
    </source>
</evidence>
<dbReference type="InterPro" id="IPR050382">
    <property type="entry name" value="MFS_Na/Anion_cotransporter"/>
</dbReference>
<keyword evidence="8" id="KW-0769">Symport</keyword>
<keyword evidence="10" id="KW-0770">Synapse</keyword>
<dbReference type="Gene3D" id="1.20.1250.20">
    <property type="entry name" value="MFS general substrate transporter like domains"/>
    <property type="match status" value="2"/>
</dbReference>
<evidence type="ECO:0000256" key="14">
    <source>
        <dbReference type="ARBA" id="ARBA00023329"/>
    </source>
</evidence>
<dbReference type="PANTHER" id="PTHR11662:SF457">
    <property type="entry name" value="MAJOR FACILITATOR SUPERFAMILY TRANSPORTER 3"/>
    <property type="match status" value="1"/>
</dbReference>
<comment type="subcellular location">
    <subcellularLocation>
        <location evidence="2">Basolateral cell membrane</location>
        <topology evidence="2">Multi-pass membrane protein</topology>
    </subcellularLocation>
    <subcellularLocation>
        <location evidence="3">Cytoplasmic vesicle</location>
        <location evidence="3">Secretory vesicle membrane</location>
        <topology evidence="3">Multi-pass membrane protein</topology>
    </subcellularLocation>
    <subcellularLocation>
        <location evidence="1">Cytoplasmic vesicle</location>
        <location evidence="1">Secretory vesicle</location>
        <location evidence="1">Synaptic vesicle membrane</location>
    </subcellularLocation>
    <subcellularLocation>
        <location evidence="4">Lysosome membrane</location>
    </subcellularLocation>
</comment>
<evidence type="ECO:0000256" key="9">
    <source>
        <dbReference type="ARBA" id="ARBA00022989"/>
    </source>
</evidence>
<dbReference type="InterPro" id="IPR020846">
    <property type="entry name" value="MFS_dom"/>
</dbReference>
<evidence type="ECO:0000256" key="8">
    <source>
        <dbReference type="ARBA" id="ARBA00022847"/>
    </source>
</evidence>
<evidence type="ECO:0000256" key="27">
    <source>
        <dbReference type="SAM" id="Phobius"/>
    </source>
</evidence>
<accession>A0A7R9BFN3</accession>
<evidence type="ECO:0000256" key="3">
    <source>
        <dbReference type="ARBA" id="ARBA00004638"/>
    </source>
</evidence>
<evidence type="ECO:0000256" key="4">
    <source>
        <dbReference type="ARBA" id="ARBA00004656"/>
    </source>
</evidence>
<reference evidence="29" key="1">
    <citation type="submission" date="2020-11" db="EMBL/GenBank/DDBJ databases">
        <authorList>
            <person name="Tran Van P."/>
        </authorList>
    </citation>
    <scope>NUCLEOTIDE SEQUENCE</scope>
</reference>
<evidence type="ECO:0000313" key="29">
    <source>
        <dbReference type="EMBL" id="CAD7273088.1"/>
    </source>
</evidence>
<feature type="transmembrane region" description="Helical" evidence="27">
    <location>
        <begin position="36"/>
        <end position="55"/>
    </location>
</feature>
<dbReference type="InterPro" id="IPR036259">
    <property type="entry name" value="MFS_trans_sf"/>
</dbReference>
<keyword evidence="5" id="KW-0813">Transport</keyword>
<dbReference type="AlphaFoldDB" id="A0A7R9BFN3"/>
<keyword evidence="13" id="KW-0458">Lysosome</keyword>
<evidence type="ECO:0000256" key="24">
    <source>
        <dbReference type="ARBA" id="ARBA00081195"/>
    </source>
</evidence>
<name>A0A7R9BFN3_9CRUS</name>
<dbReference type="SUPFAM" id="SSF103473">
    <property type="entry name" value="MFS general substrate transporter"/>
    <property type="match status" value="1"/>
</dbReference>
<dbReference type="OrthoDB" id="2985014at2759"/>
<dbReference type="GO" id="GO:0030672">
    <property type="term" value="C:synaptic vesicle membrane"/>
    <property type="evidence" value="ECO:0007669"/>
    <property type="project" value="UniProtKB-SubCell"/>
</dbReference>
<keyword evidence="7 27" id="KW-0812">Transmembrane</keyword>
<keyword evidence="9 27" id="KW-1133">Transmembrane helix</keyword>
<evidence type="ECO:0000256" key="16">
    <source>
        <dbReference type="ARBA" id="ARBA00050554"/>
    </source>
</evidence>
<evidence type="ECO:0000256" key="15">
    <source>
        <dbReference type="ARBA" id="ARBA00050101"/>
    </source>
</evidence>
<dbReference type="EMBL" id="OA882131">
    <property type="protein sequence ID" value="CAD7273088.1"/>
    <property type="molecule type" value="Genomic_DNA"/>
</dbReference>
<evidence type="ECO:0000256" key="23">
    <source>
        <dbReference type="ARBA" id="ARBA00080244"/>
    </source>
</evidence>
<dbReference type="GO" id="GO:0046942">
    <property type="term" value="P:carboxylic acid transport"/>
    <property type="evidence" value="ECO:0007669"/>
    <property type="project" value="UniProtKB-ARBA"/>
</dbReference>
<feature type="transmembrane region" description="Helical" evidence="27">
    <location>
        <begin position="373"/>
        <end position="404"/>
    </location>
</feature>
<evidence type="ECO:0000256" key="17">
    <source>
        <dbReference type="ARBA" id="ARBA00050625"/>
    </source>
</evidence>
<evidence type="ECO:0000256" key="1">
    <source>
        <dbReference type="ARBA" id="ARBA00004432"/>
    </source>
</evidence>
<comment type="catalytic activity">
    <reaction evidence="20">
        <text>D-glucuronate(out) + H(+)(out) = D-glucuronate(in) + H(+)(in)</text>
        <dbReference type="Rhea" id="RHEA:72591"/>
        <dbReference type="ChEBI" id="CHEBI:15378"/>
        <dbReference type="ChEBI" id="CHEBI:58720"/>
    </reaction>
    <physiologicalReaction direction="left-to-right" evidence="20">
        <dbReference type="Rhea" id="RHEA:72592"/>
    </physiologicalReaction>
</comment>
<dbReference type="CDD" id="cd17318">
    <property type="entry name" value="MFS_SLC17"/>
    <property type="match status" value="1"/>
</dbReference>
<dbReference type="PANTHER" id="PTHR11662">
    <property type="entry name" value="SOLUTE CARRIER FAMILY 17"/>
    <property type="match status" value="1"/>
</dbReference>
<evidence type="ECO:0000256" key="12">
    <source>
        <dbReference type="ARBA" id="ARBA00023180"/>
    </source>
</evidence>
<comment type="catalytic activity">
    <reaction evidence="19">
        <text>L-glutamate(out) = L-glutamate(in)</text>
        <dbReference type="Rhea" id="RHEA:66336"/>
        <dbReference type="ChEBI" id="CHEBI:29985"/>
    </reaction>
    <physiologicalReaction direction="left-to-right" evidence="19">
        <dbReference type="Rhea" id="RHEA:66337"/>
    </physiologicalReaction>
</comment>
<keyword evidence="14" id="KW-0968">Cytoplasmic vesicle</keyword>
<dbReference type="GO" id="GO:0015293">
    <property type="term" value="F:symporter activity"/>
    <property type="evidence" value="ECO:0007669"/>
    <property type="project" value="UniProtKB-KW"/>
</dbReference>
<keyword evidence="12" id="KW-0325">Glycoprotein</keyword>
<keyword evidence="11 27" id="KW-0472">Membrane</keyword>
<evidence type="ECO:0000256" key="19">
    <source>
        <dbReference type="ARBA" id="ARBA00051447"/>
    </source>
</evidence>
<comment type="catalytic activity">
    <reaction evidence="18">
        <text>N-acetyl-L-aspartyl-L-glutamate(out) = N-acetyl-L-aspartyl-L-glutamate(in)</text>
        <dbReference type="Rhea" id="RHEA:72599"/>
        <dbReference type="ChEBI" id="CHEBI:76931"/>
    </reaction>
    <physiologicalReaction direction="left-to-right" evidence="18">
        <dbReference type="Rhea" id="RHEA:72600"/>
    </physiologicalReaction>
</comment>
<dbReference type="GO" id="GO:0005765">
    <property type="term" value="C:lysosomal membrane"/>
    <property type="evidence" value="ECO:0007669"/>
    <property type="project" value="UniProtKB-SubCell"/>
</dbReference>
<feature type="region of interest" description="Disordered" evidence="26">
    <location>
        <begin position="487"/>
        <end position="520"/>
    </location>
</feature>
<protein>
    <recommendedName>
        <fullName evidence="22">Sialin</fullName>
    </recommendedName>
    <alternativeName>
        <fullName evidence="25">H(+)/nitrate cotransporter</fullName>
    </alternativeName>
    <alternativeName>
        <fullName evidence="23">H(+)/sialic acid cotransporter</fullName>
    </alternativeName>
    <alternativeName>
        <fullName evidence="24">Vesicular excitatory amino acid transporter</fullName>
    </alternativeName>
</protein>
<feature type="compositionally biased region" description="Basic and acidic residues" evidence="26">
    <location>
        <begin position="499"/>
        <end position="511"/>
    </location>
</feature>
<evidence type="ECO:0000256" key="11">
    <source>
        <dbReference type="ARBA" id="ARBA00023136"/>
    </source>
</evidence>
<evidence type="ECO:0000256" key="2">
    <source>
        <dbReference type="ARBA" id="ARBA00004554"/>
    </source>
</evidence>
<dbReference type="PROSITE" id="PS50850">
    <property type="entry name" value="MFS"/>
    <property type="match status" value="1"/>
</dbReference>
<dbReference type="GO" id="GO:0006820">
    <property type="term" value="P:monoatomic anion transport"/>
    <property type="evidence" value="ECO:0007669"/>
    <property type="project" value="TreeGrafter"/>
</dbReference>
<organism evidence="29">
    <name type="scientific">Notodromas monacha</name>
    <dbReference type="NCBI Taxonomy" id="399045"/>
    <lineage>
        <taxon>Eukaryota</taxon>
        <taxon>Metazoa</taxon>
        <taxon>Ecdysozoa</taxon>
        <taxon>Arthropoda</taxon>
        <taxon>Crustacea</taxon>
        <taxon>Oligostraca</taxon>
        <taxon>Ostracoda</taxon>
        <taxon>Podocopa</taxon>
        <taxon>Podocopida</taxon>
        <taxon>Cypridocopina</taxon>
        <taxon>Cypridoidea</taxon>
        <taxon>Cyprididae</taxon>
        <taxon>Notodromas</taxon>
    </lineage>
</organism>
<comment type="function">
    <text evidence="21">Receptor for CM101, a polysaccharide produced by group B Streptococcus with antipathoangiogenic properties.</text>
</comment>
<evidence type="ECO:0000256" key="10">
    <source>
        <dbReference type="ARBA" id="ARBA00023018"/>
    </source>
</evidence>
<feature type="transmembrane region" description="Helical" evidence="27">
    <location>
        <begin position="135"/>
        <end position="154"/>
    </location>
</feature>
<evidence type="ECO:0000259" key="28">
    <source>
        <dbReference type="PROSITE" id="PS50850"/>
    </source>
</evidence>
<feature type="transmembrane region" description="Helical" evidence="27">
    <location>
        <begin position="332"/>
        <end position="352"/>
    </location>
</feature>
<evidence type="ECO:0000256" key="13">
    <source>
        <dbReference type="ARBA" id="ARBA00023228"/>
    </source>
</evidence>
<evidence type="ECO:0000256" key="21">
    <source>
        <dbReference type="ARBA" id="ARBA00056891"/>
    </source>
</evidence>
<dbReference type="FunFam" id="1.20.1250.20:FF:000003">
    <property type="entry name" value="Solute carrier family 17 member 3"/>
    <property type="match status" value="1"/>
</dbReference>
<feature type="transmembrane region" description="Helical" evidence="27">
    <location>
        <begin position="424"/>
        <end position="450"/>
    </location>
</feature>
<keyword evidence="30" id="KW-1185">Reference proteome</keyword>
<dbReference type="InterPro" id="IPR011701">
    <property type="entry name" value="MFS"/>
</dbReference>